<name>A0A1S8TPE4_9CLOT</name>
<dbReference type="Gene3D" id="3.40.190.290">
    <property type="match status" value="1"/>
</dbReference>
<dbReference type="PANTHER" id="PTHR30419:SF8">
    <property type="entry name" value="NITROGEN ASSIMILATION TRANSCRIPTIONAL ACTIVATOR-RELATED"/>
    <property type="match status" value="1"/>
</dbReference>
<proteinExistence type="inferred from homology"/>
<evidence type="ECO:0000256" key="4">
    <source>
        <dbReference type="ARBA" id="ARBA00023163"/>
    </source>
</evidence>
<evidence type="ECO:0000313" key="6">
    <source>
        <dbReference type="EMBL" id="OOM79638.1"/>
    </source>
</evidence>
<dbReference type="SUPFAM" id="SSF46785">
    <property type="entry name" value="Winged helix' DNA-binding domain"/>
    <property type="match status" value="1"/>
</dbReference>
<dbReference type="GO" id="GO:0003677">
    <property type="term" value="F:DNA binding"/>
    <property type="evidence" value="ECO:0007669"/>
    <property type="project" value="UniProtKB-KW"/>
</dbReference>
<accession>A0A1S8TPE4</accession>
<evidence type="ECO:0000313" key="7">
    <source>
        <dbReference type="Proteomes" id="UP000190890"/>
    </source>
</evidence>
<evidence type="ECO:0000256" key="2">
    <source>
        <dbReference type="ARBA" id="ARBA00023015"/>
    </source>
</evidence>
<dbReference type="SUPFAM" id="SSF53850">
    <property type="entry name" value="Periplasmic binding protein-like II"/>
    <property type="match status" value="1"/>
</dbReference>
<keyword evidence="7" id="KW-1185">Reference proteome</keyword>
<keyword evidence="2" id="KW-0805">Transcription regulation</keyword>
<dbReference type="AlphaFoldDB" id="A0A1S8TPE4"/>
<dbReference type="GO" id="GO:0005829">
    <property type="term" value="C:cytosol"/>
    <property type="evidence" value="ECO:0007669"/>
    <property type="project" value="TreeGrafter"/>
</dbReference>
<evidence type="ECO:0000256" key="3">
    <source>
        <dbReference type="ARBA" id="ARBA00023125"/>
    </source>
</evidence>
<dbReference type="InterPro" id="IPR000847">
    <property type="entry name" value="LysR_HTH_N"/>
</dbReference>
<keyword evidence="3" id="KW-0238">DNA-binding</keyword>
<dbReference type="FunFam" id="1.10.10.10:FF:000001">
    <property type="entry name" value="LysR family transcriptional regulator"/>
    <property type="match status" value="1"/>
</dbReference>
<gene>
    <name evidence="6" type="primary">cynR_1</name>
    <name evidence="6" type="ORF">CLPUN_15860</name>
</gene>
<dbReference type="Pfam" id="PF00126">
    <property type="entry name" value="HTH_1"/>
    <property type="match status" value="1"/>
</dbReference>
<dbReference type="InterPro" id="IPR050950">
    <property type="entry name" value="HTH-type_LysR_regulators"/>
</dbReference>
<dbReference type="Gene3D" id="1.10.10.10">
    <property type="entry name" value="Winged helix-like DNA-binding domain superfamily/Winged helix DNA-binding domain"/>
    <property type="match status" value="1"/>
</dbReference>
<keyword evidence="4" id="KW-0804">Transcription</keyword>
<dbReference type="STRING" id="29367.CLPUN_15860"/>
<feature type="domain" description="HTH lysR-type" evidence="5">
    <location>
        <begin position="1"/>
        <end position="58"/>
    </location>
</feature>
<evidence type="ECO:0000259" key="5">
    <source>
        <dbReference type="PROSITE" id="PS50931"/>
    </source>
</evidence>
<dbReference type="GO" id="GO:0003700">
    <property type="term" value="F:DNA-binding transcription factor activity"/>
    <property type="evidence" value="ECO:0007669"/>
    <property type="project" value="InterPro"/>
</dbReference>
<dbReference type="InterPro" id="IPR036390">
    <property type="entry name" value="WH_DNA-bd_sf"/>
</dbReference>
<evidence type="ECO:0000256" key="1">
    <source>
        <dbReference type="ARBA" id="ARBA00009437"/>
    </source>
</evidence>
<dbReference type="EMBL" id="LZZM01000099">
    <property type="protein sequence ID" value="OOM79638.1"/>
    <property type="molecule type" value="Genomic_DNA"/>
</dbReference>
<dbReference type="RefSeq" id="WP_077846763.1">
    <property type="nucleotide sequence ID" value="NZ_LZZM01000099.1"/>
</dbReference>
<comment type="similarity">
    <text evidence="1">Belongs to the LysR transcriptional regulatory family.</text>
</comment>
<dbReference type="OrthoDB" id="9803714at2"/>
<reference evidence="6 7" key="1">
    <citation type="submission" date="2016-05" db="EMBL/GenBank/DDBJ databases">
        <title>Microbial solvent formation.</title>
        <authorList>
            <person name="Poehlein A."/>
            <person name="Montoya Solano J.D."/>
            <person name="Flitsch S."/>
            <person name="Krabben P."/>
            <person name="Duerre P."/>
            <person name="Daniel R."/>
        </authorList>
    </citation>
    <scope>NUCLEOTIDE SEQUENCE [LARGE SCALE GENOMIC DNA]</scope>
    <source>
        <strain evidence="6 7">DSM 2619</strain>
    </source>
</reference>
<protein>
    <submittedName>
        <fullName evidence="6">HTH-type transcriptional regulator CynR</fullName>
    </submittedName>
</protein>
<comment type="caution">
    <text evidence="6">The sequence shown here is derived from an EMBL/GenBank/DDBJ whole genome shotgun (WGS) entry which is preliminary data.</text>
</comment>
<dbReference type="Proteomes" id="UP000190890">
    <property type="component" value="Unassembled WGS sequence"/>
</dbReference>
<organism evidence="6 7">
    <name type="scientific">Clostridium puniceum</name>
    <dbReference type="NCBI Taxonomy" id="29367"/>
    <lineage>
        <taxon>Bacteria</taxon>
        <taxon>Bacillati</taxon>
        <taxon>Bacillota</taxon>
        <taxon>Clostridia</taxon>
        <taxon>Eubacteriales</taxon>
        <taxon>Clostridiaceae</taxon>
        <taxon>Clostridium</taxon>
    </lineage>
</organism>
<dbReference type="PANTHER" id="PTHR30419">
    <property type="entry name" value="HTH-TYPE TRANSCRIPTIONAL REGULATOR YBHD"/>
    <property type="match status" value="1"/>
</dbReference>
<dbReference type="InterPro" id="IPR036388">
    <property type="entry name" value="WH-like_DNA-bd_sf"/>
</dbReference>
<dbReference type="PROSITE" id="PS50931">
    <property type="entry name" value="HTH_LYSR"/>
    <property type="match status" value="1"/>
</dbReference>
<sequence>MEIKQLEYFVVTADYGSINKAAEALYTSQPNVSKVINGFEKEMGVSFFHRTNKGVRLTQQGKKIYEYAKIILKNTNIMSLVIKEEITRKFSVSCYPSHMISRIFSEFYNSKKDENISLEFYEGTVEEITDHVANYLSEIGIVYFSENQLKSFNHIMGHKKLEFCLLDQREACIYVGEKNPLFEKEAVNFEELDNLKFVQPIKDFFSLEHHLDSISVGAINMDNFKNVVQTNSDNLTIDLLLHTDICSFGIHFMNSNFQQYKIHPLKINGCTECLVIGYVKQKDNDLSVEAEEFLQYIRKVLKESK</sequence>